<comment type="caution">
    <text evidence="1">The sequence shown here is derived from an EMBL/GenBank/DDBJ whole genome shotgun (WGS) entry which is preliminary data.</text>
</comment>
<proteinExistence type="predicted"/>
<feature type="non-terminal residue" evidence="1">
    <location>
        <position position="175"/>
    </location>
</feature>
<protein>
    <submittedName>
        <fullName evidence="1">3249_t:CDS:1</fullName>
    </submittedName>
</protein>
<evidence type="ECO:0000313" key="1">
    <source>
        <dbReference type="EMBL" id="CAG8462678.1"/>
    </source>
</evidence>
<keyword evidence="2" id="KW-1185">Reference proteome</keyword>
<name>A0ACA9KAS0_9GLOM</name>
<dbReference type="Proteomes" id="UP000789525">
    <property type="component" value="Unassembled WGS sequence"/>
</dbReference>
<dbReference type="EMBL" id="CAJVPT010001457">
    <property type="protein sequence ID" value="CAG8462678.1"/>
    <property type="molecule type" value="Genomic_DNA"/>
</dbReference>
<gene>
    <name evidence="1" type="ORF">ACOLOM_LOCUS1234</name>
</gene>
<accession>A0ACA9KAS0</accession>
<organism evidence="1 2">
    <name type="scientific">Acaulospora colombiana</name>
    <dbReference type="NCBI Taxonomy" id="27376"/>
    <lineage>
        <taxon>Eukaryota</taxon>
        <taxon>Fungi</taxon>
        <taxon>Fungi incertae sedis</taxon>
        <taxon>Mucoromycota</taxon>
        <taxon>Glomeromycotina</taxon>
        <taxon>Glomeromycetes</taxon>
        <taxon>Diversisporales</taxon>
        <taxon>Acaulosporaceae</taxon>
        <taxon>Acaulospora</taxon>
    </lineage>
</organism>
<sequence>MDQTSRIVDYVSIAVGLSLLAFSAWYIYMRMSLVVEQSKRRYLEKFESEDEDQTSSSESDDGENAEYFEETASEAGDQEKMQIFVKTDNTITLEVESTDTIEAVKAKIQSKEGIPSDQQRLIFSGKQLLDDHSLSYYEVQKESTLHLVLRLLGGGKKRKKKTYTTPKKVKHKKRK</sequence>
<evidence type="ECO:0000313" key="2">
    <source>
        <dbReference type="Proteomes" id="UP000789525"/>
    </source>
</evidence>
<reference evidence="1" key="1">
    <citation type="submission" date="2021-06" db="EMBL/GenBank/DDBJ databases">
        <authorList>
            <person name="Kallberg Y."/>
            <person name="Tangrot J."/>
            <person name="Rosling A."/>
        </authorList>
    </citation>
    <scope>NUCLEOTIDE SEQUENCE</scope>
    <source>
        <strain evidence="1">CL356</strain>
    </source>
</reference>